<dbReference type="EMBL" id="LHQQ01000006">
    <property type="protein sequence ID" value="KOS48324.1"/>
    <property type="molecule type" value="Genomic_DNA"/>
</dbReference>
<dbReference type="OrthoDB" id="4368586at2759"/>
<accession>A0A0M8PGR2</accession>
<keyword evidence="2" id="KW-1185">Reference proteome</keyword>
<dbReference type="AlphaFoldDB" id="A0A0M8PGR2"/>
<dbReference type="Proteomes" id="UP000037696">
    <property type="component" value="Unassembled WGS sequence"/>
</dbReference>
<reference evidence="1 2" key="1">
    <citation type="submission" date="2015-08" db="EMBL/GenBank/DDBJ databases">
        <title>Genome sequencing of Penicillium nordicum.</title>
        <authorList>
            <person name="Nguyen H.D."/>
            <person name="Seifert K.A."/>
        </authorList>
    </citation>
    <scope>NUCLEOTIDE SEQUENCE [LARGE SCALE GENOMIC DNA]</scope>
    <source>
        <strain evidence="1 2">DAOMC 185683</strain>
    </source>
</reference>
<sequence>MTAEEDPTQHLHREIFNTIDQYAFLCAVAGNHSALVPLGSIKDDITTLLGNYSLSQIQVEVINGDHFYVPTLFPIRSATELAIAFHHLKDEIGFSTRLLEQNGNGPCCWCSTLNNCKLVSATSPPDLLLDARVPEAQVPHGTDQLQIQFTLEVPMPILEDINFMCRYSDIFKHRQASINNYNIQPWNTSFCRVNRTTGNMNQ</sequence>
<evidence type="ECO:0000313" key="2">
    <source>
        <dbReference type="Proteomes" id="UP000037696"/>
    </source>
</evidence>
<comment type="caution">
    <text evidence="1">The sequence shown here is derived from an EMBL/GenBank/DDBJ whole genome shotgun (WGS) entry which is preliminary data.</text>
</comment>
<gene>
    <name evidence="1" type="ORF">ACN38_g698</name>
</gene>
<proteinExistence type="predicted"/>
<protein>
    <submittedName>
        <fullName evidence="1">Uncharacterized protein</fullName>
    </submittedName>
</protein>
<organism evidence="1 2">
    <name type="scientific">Penicillium nordicum</name>
    <dbReference type="NCBI Taxonomy" id="229535"/>
    <lineage>
        <taxon>Eukaryota</taxon>
        <taxon>Fungi</taxon>
        <taxon>Dikarya</taxon>
        <taxon>Ascomycota</taxon>
        <taxon>Pezizomycotina</taxon>
        <taxon>Eurotiomycetes</taxon>
        <taxon>Eurotiomycetidae</taxon>
        <taxon>Eurotiales</taxon>
        <taxon>Aspergillaceae</taxon>
        <taxon>Penicillium</taxon>
    </lineage>
</organism>
<evidence type="ECO:0000313" key="1">
    <source>
        <dbReference type="EMBL" id="KOS48324.1"/>
    </source>
</evidence>
<name>A0A0M8PGR2_9EURO</name>